<feature type="region of interest" description="Disordered" evidence="2">
    <location>
        <begin position="176"/>
        <end position="202"/>
    </location>
</feature>
<feature type="compositionally biased region" description="Basic and acidic residues" evidence="2">
    <location>
        <begin position="236"/>
        <end position="284"/>
    </location>
</feature>
<feature type="domain" description="UBX" evidence="3">
    <location>
        <begin position="314"/>
        <end position="389"/>
    </location>
</feature>
<dbReference type="Proteomes" id="UP000887572">
    <property type="component" value="Unplaced"/>
</dbReference>
<evidence type="ECO:0000313" key="4">
    <source>
        <dbReference type="Proteomes" id="UP000887572"/>
    </source>
</evidence>
<dbReference type="AlphaFoldDB" id="A0A914I9H8"/>
<feature type="region of interest" description="Disordered" evidence="2">
    <location>
        <begin position="435"/>
        <end position="495"/>
    </location>
</feature>
<feature type="compositionally biased region" description="Basic and acidic residues" evidence="2">
    <location>
        <begin position="454"/>
        <end position="466"/>
    </location>
</feature>
<feature type="compositionally biased region" description="Polar residues" evidence="2">
    <location>
        <begin position="435"/>
        <end position="451"/>
    </location>
</feature>
<accession>A0A914I9H8</accession>
<organism evidence="4 5">
    <name type="scientific">Globodera rostochiensis</name>
    <name type="common">Golden nematode worm</name>
    <name type="synonym">Heterodera rostochiensis</name>
    <dbReference type="NCBI Taxonomy" id="31243"/>
    <lineage>
        <taxon>Eukaryota</taxon>
        <taxon>Metazoa</taxon>
        <taxon>Ecdysozoa</taxon>
        <taxon>Nematoda</taxon>
        <taxon>Chromadorea</taxon>
        <taxon>Rhabditida</taxon>
        <taxon>Tylenchina</taxon>
        <taxon>Tylenchomorpha</taxon>
        <taxon>Tylenchoidea</taxon>
        <taxon>Heteroderidae</taxon>
        <taxon>Heteroderinae</taxon>
        <taxon>Globodera</taxon>
    </lineage>
</organism>
<dbReference type="PROSITE" id="PS50033">
    <property type="entry name" value="UBX"/>
    <property type="match status" value="1"/>
</dbReference>
<dbReference type="Gene3D" id="3.10.20.90">
    <property type="entry name" value="Phosphatidylinositol 3-kinase Catalytic Subunit, Chain A, domain 1"/>
    <property type="match status" value="1"/>
</dbReference>
<feature type="region of interest" description="Disordered" evidence="2">
    <location>
        <begin position="212"/>
        <end position="231"/>
    </location>
</feature>
<evidence type="ECO:0000313" key="5">
    <source>
        <dbReference type="WBParaSite" id="Gr19_v10_g8744.t1"/>
    </source>
</evidence>
<dbReference type="GO" id="GO:0005783">
    <property type="term" value="C:endoplasmic reticulum"/>
    <property type="evidence" value="ECO:0007669"/>
    <property type="project" value="TreeGrafter"/>
</dbReference>
<proteinExistence type="predicted"/>
<dbReference type="SMART" id="SM00166">
    <property type="entry name" value="UBX"/>
    <property type="match status" value="1"/>
</dbReference>
<keyword evidence="4" id="KW-1185">Reference proteome</keyword>
<dbReference type="InterPro" id="IPR029071">
    <property type="entry name" value="Ubiquitin-like_domsf"/>
</dbReference>
<feature type="region of interest" description="Disordered" evidence="2">
    <location>
        <begin position="236"/>
        <end position="310"/>
    </location>
</feature>
<dbReference type="SUPFAM" id="SSF54236">
    <property type="entry name" value="Ubiquitin-like"/>
    <property type="match status" value="1"/>
</dbReference>
<dbReference type="WBParaSite" id="Gr19_v10_g8744.t1">
    <property type="protein sequence ID" value="Gr19_v10_g8744.t1"/>
    <property type="gene ID" value="Gr19_v10_g8744"/>
</dbReference>
<dbReference type="PANTHER" id="PTHR46424:SF1">
    <property type="entry name" value="UBX DOMAIN-CONTAINING PROTEIN 4"/>
    <property type="match status" value="1"/>
</dbReference>
<dbReference type="CDD" id="cd22249">
    <property type="entry name" value="UDM1_RNF168_RNF169-like"/>
    <property type="match status" value="1"/>
</dbReference>
<evidence type="ECO:0000256" key="2">
    <source>
        <dbReference type="SAM" id="MobiDB-lite"/>
    </source>
</evidence>
<name>A0A914I9H8_GLORO</name>
<dbReference type="Pfam" id="PF00789">
    <property type="entry name" value="UBX"/>
    <property type="match status" value="1"/>
</dbReference>
<dbReference type="InterPro" id="IPR001012">
    <property type="entry name" value="UBX_dom"/>
</dbReference>
<reference evidence="5" key="1">
    <citation type="submission" date="2022-11" db="UniProtKB">
        <authorList>
            <consortium name="WormBaseParasite"/>
        </authorList>
    </citation>
    <scope>IDENTIFICATION</scope>
</reference>
<protein>
    <recommendedName>
        <fullName evidence="1">UBX domain-containing protein 4</fullName>
    </recommendedName>
</protein>
<sequence length="495" mass="56240">MKMHSVKDPSRKEPVAMRSSNLGHFVFIEMNKLSKPEVQRSHVVRLTLYCEMEWYSGDVTSALSNYQEKKGILIVYVYADDSDSSKFELLWSSFDHSILNDVPYVAIRLAKDTEGANQFAQFFPTPVFPVCYILGLNAQPLEVVTAVEEMTVERLNSSIEKAISLYQDQKKEQGLNSAAASEAFPKDATNTRQEAQKDDQKLEYYRKRLEEKHKEDAKKKEEEEREKEVLRRNEGKALTEIREKQREKELKEMSEQRRKQKDEDAQALKRIRDQLRQDKEDRAKRNAGPQAEVENKEEPPKQEKSEGTLVRTPVNTEQCRIQCKFPDGSTLIEVYSSGAPLQVVYDAVSHNPHAPPNFFLVQPYPRKKLTEFDKTLLELDLTPSSALLVVAVQNQLSVLPSPGYMDMLLGFVFFPFYLLGSVCRFFTSVFTDGRSGQISEQSGNASTSAQNSTGEKKKGESSKTERSGNVGSFRAEGSDHSDDEATWNGNSTQQL</sequence>
<evidence type="ECO:0000259" key="3">
    <source>
        <dbReference type="PROSITE" id="PS50033"/>
    </source>
</evidence>
<evidence type="ECO:0000256" key="1">
    <source>
        <dbReference type="ARBA" id="ARBA00040925"/>
    </source>
</evidence>
<dbReference type="PANTHER" id="PTHR46424">
    <property type="entry name" value="UBX DOMAIN-CONTAINING PROTEIN 4"/>
    <property type="match status" value="1"/>
</dbReference>
<feature type="compositionally biased region" description="Basic and acidic residues" evidence="2">
    <location>
        <begin position="293"/>
        <end position="306"/>
    </location>
</feature>
<dbReference type="GO" id="GO:0036503">
    <property type="term" value="P:ERAD pathway"/>
    <property type="evidence" value="ECO:0007669"/>
    <property type="project" value="TreeGrafter"/>
</dbReference>